<evidence type="ECO:0000313" key="1">
    <source>
        <dbReference type="EMBL" id="OMD44747.1"/>
    </source>
</evidence>
<evidence type="ECO:0000313" key="2">
    <source>
        <dbReference type="Proteomes" id="UP000187412"/>
    </source>
</evidence>
<name>A0ABX3H3Y1_PAEBO</name>
<proteinExistence type="predicted"/>
<comment type="caution">
    <text evidence="1">The sequence shown here is derived from an EMBL/GenBank/DDBJ whole genome shotgun (WGS) entry which is preliminary data.</text>
</comment>
<gene>
    <name evidence="1" type="ORF">BSK56_21855</name>
</gene>
<dbReference type="Proteomes" id="UP000187412">
    <property type="component" value="Unassembled WGS sequence"/>
</dbReference>
<accession>A0ABX3H3Y1</accession>
<dbReference type="EMBL" id="MPTB01000030">
    <property type="protein sequence ID" value="OMD44747.1"/>
    <property type="molecule type" value="Genomic_DNA"/>
</dbReference>
<keyword evidence="2" id="KW-1185">Reference proteome</keyword>
<protein>
    <recommendedName>
        <fullName evidence="3">STAS/SEC14 domain-containing protein</fullName>
    </recommendedName>
</protein>
<reference evidence="1 2" key="1">
    <citation type="submission" date="2016-10" db="EMBL/GenBank/DDBJ databases">
        <title>Paenibacillus species isolates.</title>
        <authorList>
            <person name="Beno S.M."/>
        </authorList>
    </citation>
    <scope>NUCLEOTIDE SEQUENCE [LARGE SCALE GENOMIC DNA]</scope>
    <source>
        <strain evidence="1 2">FSL H7-0744</strain>
    </source>
</reference>
<evidence type="ECO:0008006" key="3">
    <source>
        <dbReference type="Google" id="ProtNLM"/>
    </source>
</evidence>
<dbReference type="RefSeq" id="WP_038590982.1">
    <property type="nucleotide sequence ID" value="NZ_MPTB01000030.1"/>
</dbReference>
<organism evidence="1 2">
    <name type="scientific">Paenibacillus borealis</name>
    <dbReference type="NCBI Taxonomy" id="160799"/>
    <lineage>
        <taxon>Bacteria</taxon>
        <taxon>Bacillati</taxon>
        <taxon>Bacillota</taxon>
        <taxon>Bacilli</taxon>
        <taxon>Bacillales</taxon>
        <taxon>Paenibacillaceae</taxon>
        <taxon>Paenibacillus</taxon>
    </lineage>
</organism>
<sequence>MIAETKMYPEFNTIFISLHGFAELAETVKEVEIFEASMPTLPIHEMSLIIDCNDMAPFKPEILPVLERCYVLYNGFKHAVLVNPKKVVAKSQLQRVAPSAGFKGHFVDTVEEAWAIVKS</sequence>